<evidence type="ECO:0000313" key="1">
    <source>
        <dbReference type="EMBL" id="MDX2334605.1"/>
    </source>
</evidence>
<dbReference type="RefSeq" id="WP_319078599.1">
    <property type="nucleotide sequence ID" value="NZ_JAMYEC010000003.1"/>
</dbReference>
<proteinExistence type="predicted"/>
<reference evidence="1 2" key="1">
    <citation type="journal article" date="2023" name="FEMS Microbes">
        <title>Whole genomes of deep-sea sponge-associated bacteria exhibit high novel natural product potential.</title>
        <authorList>
            <person name="Hesketh-Best P.J."/>
            <person name="January G.G."/>
            <person name="Koch M.J."/>
            <person name="Warburton P.J."/>
            <person name="Howell K.L."/>
            <person name="Upton M."/>
        </authorList>
    </citation>
    <scope>NUCLEOTIDE SEQUENCE [LARGE SCALE GENOMIC DNA]</scope>
    <source>
        <strain evidence="1 2">PC206-O</strain>
    </source>
</reference>
<comment type="caution">
    <text evidence="1">The sequence shown here is derived from an EMBL/GenBank/DDBJ whole genome shotgun (WGS) entry which is preliminary data.</text>
</comment>
<organism evidence="1 2">
    <name type="scientific">Brevundimonas vesicularis</name>
    <name type="common">Pseudomonas vesicularis</name>
    <dbReference type="NCBI Taxonomy" id="41276"/>
    <lineage>
        <taxon>Bacteria</taxon>
        <taxon>Pseudomonadati</taxon>
        <taxon>Pseudomonadota</taxon>
        <taxon>Alphaproteobacteria</taxon>
        <taxon>Caulobacterales</taxon>
        <taxon>Caulobacteraceae</taxon>
        <taxon>Brevundimonas</taxon>
    </lineage>
</organism>
<name>A0ABU4KPG5_BREVE</name>
<accession>A0ABU4KPG5</accession>
<keyword evidence="2" id="KW-1185">Reference proteome</keyword>
<sequence>MLTCATVPAVTRRIDNDDPSLTAPDMAARMATETLMDIVGSADLLQKAIIHDNPIEQQQKIIEVARAQFEAYLDLMVEAARHARALKP</sequence>
<dbReference type="EMBL" id="JAMYEC010000003">
    <property type="protein sequence ID" value="MDX2334605.1"/>
    <property type="molecule type" value="Genomic_DNA"/>
</dbReference>
<protein>
    <submittedName>
        <fullName evidence="1">Uncharacterized protein</fullName>
    </submittedName>
</protein>
<dbReference type="Proteomes" id="UP001272940">
    <property type="component" value="Unassembled WGS sequence"/>
</dbReference>
<gene>
    <name evidence="1" type="ORF">NJD11_06590</name>
</gene>
<evidence type="ECO:0000313" key="2">
    <source>
        <dbReference type="Proteomes" id="UP001272940"/>
    </source>
</evidence>